<dbReference type="AlphaFoldDB" id="A0A382D0M7"/>
<dbReference type="NCBIfam" id="TIGR00810">
    <property type="entry name" value="secG"/>
    <property type="match status" value="1"/>
</dbReference>
<dbReference type="GO" id="GO:0009306">
    <property type="term" value="P:protein secretion"/>
    <property type="evidence" value="ECO:0007669"/>
    <property type="project" value="InterPro"/>
</dbReference>
<keyword evidence="9 11" id="KW-0472">Membrane</keyword>
<keyword evidence="7 11" id="KW-1133">Transmembrane helix</keyword>
<dbReference type="InterPro" id="IPR004692">
    <property type="entry name" value="SecG"/>
</dbReference>
<dbReference type="GO" id="GO:0065002">
    <property type="term" value="P:intracellular protein transmembrane transport"/>
    <property type="evidence" value="ECO:0007669"/>
    <property type="project" value="TreeGrafter"/>
</dbReference>
<feature type="transmembrane region" description="Helical" evidence="11">
    <location>
        <begin position="58"/>
        <end position="79"/>
    </location>
</feature>
<keyword evidence="6" id="KW-0653">Protein transport</keyword>
<dbReference type="GO" id="GO:0005886">
    <property type="term" value="C:plasma membrane"/>
    <property type="evidence" value="ECO:0007669"/>
    <property type="project" value="UniProtKB-SubCell"/>
</dbReference>
<keyword evidence="8" id="KW-0811">Translocation</keyword>
<gene>
    <name evidence="12" type="ORF">METZ01_LOCUS183971</name>
</gene>
<evidence type="ECO:0000256" key="2">
    <source>
        <dbReference type="ARBA" id="ARBA00008445"/>
    </source>
</evidence>
<evidence type="ECO:0000256" key="6">
    <source>
        <dbReference type="ARBA" id="ARBA00022927"/>
    </source>
</evidence>
<feature type="non-terminal residue" evidence="12">
    <location>
        <position position="1"/>
    </location>
</feature>
<keyword evidence="3" id="KW-0813">Transport</keyword>
<protein>
    <recommendedName>
        <fullName evidence="13">Protein-export membrane protein SecG</fullName>
    </recommendedName>
</protein>
<dbReference type="PANTHER" id="PTHR34182">
    <property type="entry name" value="PROTEIN-EXPORT MEMBRANE PROTEIN SECG"/>
    <property type="match status" value="1"/>
</dbReference>
<evidence type="ECO:0008006" key="13">
    <source>
        <dbReference type="Google" id="ProtNLM"/>
    </source>
</evidence>
<keyword evidence="5 11" id="KW-0812">Transmembrane</keyword>
<name>A0A382D0M7_9ZZZZ</name>
<proteinExistence type="inferred from homology"/>
<dbReference type="GO" id="GO:0015450">
    <property type="term" value="F:protein-transporting ATPase activity"/>
    <property type="evidence" value="ECO:0007669"/>
    <property type="project" value="InterPro"/>
</dbReference>
<comment type="subcellular location">
    <subcellularLocation>
        <location evidence="1">Cell membrane</location>
        <topology evidence="1">Multi-pass membrane protein</topology>
    </subcellularLocation>
</comment>
<dbReference type="EMBL" id="UINC01036718">
    <property type="protein sequence ID" value="SVB31117.1"/>
    <property type="molecule type" value="Genomic_DNA"/>
</dbReference>
<comment type="similarity">
    <text evidence="2">Belongs to the SecG family.</text>
</comment>
<evidence type="ECO:0000256" key="5">
    <source>
        <dbReference type="ARBA" id="ARBA00022692"/>
    </source>
</evidence>
<evidence type="ECO:0000313" key="12">
    <source>
        <dbReference type="EMBL" id="SVB31117.1"/>
    </source>
</evidence>
<evidence type="ECO:0000256" key="8">
    <source>
        <dbReference type="ARBA" id="ARBA00023010"/>
    </source>
</evidence>
<dbReference type="PRINTS" id="PR01651">
    <property type="entry name" value="SECGEXPORT"/>
</dbReference>
<sequence length="117" mass="11947">VQGFFIFLHTIVSVLLILTVLMQASQGGGLSGTFGSATTSAIMGGRGAASFLSKITTWLAGIFLSLALLISLLSAPGLVESESLLKQESENQPISPGADLSLPVGLETSGDLPVGEE</sequence>
<feature type="transmembrane region" description="Helical" evidence="11">
    <location>
        <begin position="6"/>
        <end position="22"/>
    </location>
</feature>
<dbReference type="Pfam" id="PF03840">
    <property type="entry name" value="SecG"/>
    <property type="match status" value="1"/>
</dbReference>
<feature type="region of interest" description="Disordered" evidence="10">
    <location>
        <begin position="89"/>
        <end position="117"/>
    </location>
</feature>
<evidence type="ECO:0000256" key="7">
    <source>
        <dbReference type="ARBA" id="ARBA00022989"/>
    </source>
</evidence>
<evidence type="ECO:0000256" key="4">
    <source>
        <dbReference type="ARBA" id="ARBA00022475"/>
    </source>
</evidence>
<organism evidence="12">
    <name type="scientific">marine metagenome</name>
    <dbReference type="NCBI Taxonomy" id="408172"/>
    <lineage>
        <taxon>unclassified sequences</taxon>
        <taxon>metagenomes</taxon>
        <taxon>ecological metagenomes</taxon>
    </lineage>
</organism>
<evidence type="ECO:0000256" key="9">
    <source>
        <dbReference type="ARBA" id="ARBA00023136"/>
    </source>
</evidence>
<evidence type="ECO:0000256" key="3">
    <source>
        <dbReference type="ARBA" id="ARBA00022448"/>
    </source>
</evidence>
<accession>A0A382D0M7</accession>
<evidence type="ECO:0000256" key="10">
    <source>
        <dbReference type="SAM" id="MobiDB-lite"/>
    </source>
</evidence>
<keyword evidence="4" id="KW-1003">Cell membrane</keyword>
<evidence type="ECO:0000256" key="11">
    <source>
        <dbReference type="SAM" id="Phobius"/>
    </source>
</evidence>
<evidence type="ECO:0000256" key="1">
    <source>
        <dbReference type="ARBA" id="ARBA00004651"/>
    </source>
</evidence>
<reference evidence="12" key="1">
    <citation type="submission" date="2018-05" db="EMBL/GenBank/DDBJ databases">
        <authorList>
            <person name="Lanie J.A."/>
            <person name="Ng W.-L."/>
            <person name="Kazmierczak K.M."/>
            <person name="Andrzejewski T.M."/>
            <person name="Davidsen T.M."/>
            <person name="Wayne K.J."/>
            <person name="Tettelin H."/>
            <person name="Glass J.I."/>
            <person name="Rusch D."/>
            <person name="Podicherti R."/>
            <person name="Tsui H.-C.T."/>
            <person name="Winkler M.E."/>
        </authorList>
    </citation>
    <scope>NUCLEOTIDE SEQUENCE</scope>
</reference>
<dbReference type="PANTHER" id="PTHR34182:SF1">
    <property type="entry name" value="PROTEIN-EXPORT MEMBRANE PROTEIN SECG"/>
    <property type="match status" value="1"/>
</dbReference>
<dbReference type="GO" id="GO:0043952">
    <property type="term" value="P:protein transport by the Sec complex"/>
    <property type="evidence" value="ECO:0007669"/>
    <property type="project" value="TreeGrafter"/>
</dbReference>